<keyword evidence="2" id="KW-1185">Reference proteome</keyword>
<dbReference type="EMBL" id="JABSNP010000015">
    <property type="protein sequence ID" value="NRT20253.1"/>
    <property type="molecule type" value="Genomic_DNA"/>
</dbReference>
<evidence type="ECO:0000313" key="1">
    <source>
        <dbReference type="EMBL" id="NRT20253.1"/>
    </source>
</evidence>
<dbReference type="Proteomes" id="UP000779507">
    <property type="component" value="Unassembled WGS sequence"/>
</dbReference>
<sequence>MKTDDLPEYSAMRYDWLVPVCLVLALLASCGGSSAGGGPGGPPAGSTAGGKPVGVFFFMDVFNNQHVYCFTPAGQVYVDPADFSAAALAALPPGQRGTCAVSGPTMTIKWADGSTKTGNYRADPTGFGCEGSFMCVAPLAGARQLAGAFEGRNAAVRVDANSLAVYRTLHFLPDGTFTRDSYAAAHLNTDPTDRADLATDAASAAPRQAGRWKLDGWYLTLTDAQGTVRAPAFRTDWDEKTDQTKGFCFNGTSYKSTGAQ</sequence>
<accession>A0ABX2FTU3</accession>
<gene>
    <name evidence="1" type="ORF">HNP98_003093</name>
</gene>
<protein>
    <recommendedName>
        <fullName evidence="3">Lipoprotein</fullName>
    </recommendedName>
</protein>
<organism evidence="1 2">
    <name type="scientific">Hymenobacter caeli</name>
    <dbReference type="NCBI Taxonomy" id="2735894"/>
    <lineage>
        <taxon>Bacteria</taxon>
        <taxon>Pseudomonadati</taxon>
        <taxon>Bacteroidota</taxon>
        <taxon>Cytophagia</taxon>
        <taxon>Cytophagales</taxon>
        <taxon>Hymenobacteraceae</taxon>
        <taxon>Hymenobacter</taxon>
    </lineage>
</organism>
<evidence type="ECO:0008006" key="3">
    <source>
        <dbReference type="Google" id="ProtNLM"/>
    </source>
</evidence>
<evidence type="ECO:0000313" key="2">
    <source>
        <dbReference type="Proteomes" id="UP000779507"/>
    </source>
</evidence>
<proteinExistence type="predicted"/>
<comment type="caution">
    <text evidence="1">The sequence shown here is derived from an EMBL/GenBank/DDBJ whole genome shotgun (WGS) entry which is preliminary data.</text>
</comment>
<dbReference type="RefSeq" id="WP_173811030.1">
    <property type="nucleotide sequence ID" value="NZ_JABSNP010000015.1"/>
</dbReference>
<name>A0ABX2FTU3_9BACT</name>
<dbReference type="PROSITE" id="PS51257">
    <property type="entry name" value="PROKAR_LIPOPROTEIN"/>
    <property type="match status" value="1"/>
</dbReference>
<reference evidence="1 2" key="1">
    <citation type="submission" date="2020-05" db="EMBL/GenBank/DDBJ databases">
        <title>Genomic Encyclopedia of Type Strains, Phase IV (KMG-V): Genome sequencing to study the core and pangenomes of soil and plant-associated prokaryotes.</title>
        <authorList>
            <person name="Whitman W."/>
        </authorList>
    </citation>
    <scope>NUCLEOTIDE SEQUENCE [LARGE SCALE GENOMIC DNA]</scope>
    <source>
        <strain evidence="1 2">9A</strain>
    </source>
</reference>